<dbReference type="GO" id="GO:0005930">
    <property type="term" value="C:axoneme"/>
    <property type="evidence" value="ECO:0007669"/>
    <property type="project" value="TreeGrafter"/>
</dbReference>
<feature type="compositionally biased region" description="Basic and acidic residues" evidence="1">
    <location>
        <begin position="150"/>
        <end position="166"/>
    </location>
</feature>
<name>A0AAV8X9I2_9CUCU</name>
<protein>
    <recommendedName>
        <fullName evidence="2">CASC1 C-terminal domain-containing protein</fullName>
    </recommendedName>
</protein>
<accession>A0AAV8X9I2</accession>
<keyword evidence="4" id="KW-1185">Reference proteome</keyword>
<dbReference type="AlphaFoldDB" id="A0AAV8X9I2"/>
<proteinExistence type="predicted"/>
<dbReference type="PANTHER" id="PTHR20929">
    <property type="entry name" value="LUNG ADENOMA SUSCEPTIBILITY 1-RELATED"/>
    <property type="match status" value="1"/>
</dbReference>
<evidence type="ECO:0000256" key="1">
    <source>
        <dbReference type="SAM" id="MobiDB-lite"/>
    </source>
</evidence>
<dbReference type="InterPro" id="IPR022110">
    <property type="entry name" value="CASC1_C"/>
</dbReference>
<gene>
    <name evidence="3" type="ORF">NQ314_012940</name>
</gene>
<feature type="region of interest" description="Disordered" evidence="1">
    <location>
        <begin position="150"/>
        <end position="177"/>
    </location>
</feature>
<organism evidence="3 4">
    <name type="scientific">Rhamnusium bicolor</name>
    <dbReference type="NCBI Taxonomy" id="1586634"/>
    <lineage>
        <taxon>Eukaryota</taxon>
        <taxon>Metazoa</taxon>
        <taxon>Ecdysozoa</taxon>
        <taxon>Arthropoda</taxon>
        <taxon>Hexapoda</taxon>
        <taxon>Insecta</taxon>
        <taxon>Pterygota</taxon>
        <taxon>Neoptera</taxon>
        <taxon>Endopterygota</taxon>
        <taxon>Coleoptera</taxon>
        <taxon>Polyphaga</taxon>
        <taxon>Cucujiformia</taxon>
        <taxon>Chrysomeloidea</taxon>
        <taxon>Cerambycidae</taxon>
        <taxon>Lepturinae</taxon>
        <taxon>Rhagiini</taxon>
        <taxon>Rhamnusium</taxon>
    </lineage>
</organism>
<comment type="caution">
    <text evidence="3">The sequence shown here is derived from an EMBL/GenBank/DDBJ whole genome shotgun (WGS) entry which is preliminary data.</text>
</comment>
<evidence type="ECO:0000313" key="3">
    <source>
        <dbReference type="EMBL" id="KAJ8935184.1"/>
    </source>
</evidence>
<dbReference type="GO" id="GO:0008017">
    <property type="term" value="F:microtubule binding"/>
    <property type="evidence" value="ECO:0007669"/>
    <property type="project" value="TreeGrafter"/>
</dbReference>
<evidence type="ECO:0000313" key="4">
    <source>
        <dbReference type="Proteomes" id="UP001162156"/>
    </source>
</evidence>
<sequence length="410" mass="47523">IRQLFRDLQQETLDVVTYRLLRCVESNLHRIDIPTADFDFNDKNFKFSLWLRVQLPIPLPNPRRPPKSRLDVAFPNVQMQVLFPTSIDCDGMAIRTMYLKYDHLSDLSPAFQMPHIPLQITQDIAEASKQEWRTKLKYKYDNRDIVEKKKDEGEEKNDEAAKKDVEEREEEKEEIGPDDEIPIVKYKKLEPTASEIAIAYEDVKIVDRWPTHVIFIELPIVYHWDEEEKFWSKKDIHDLKHNEEKGTLSFRTGAFGTFGLAALRFTNLPFQAWELKPELDGSVTFQLTAAIVMIEFNVKGGRVCINLVQNCPSKALKPIIGVYLKLYKLKRKNYSMLLVTPLKTTFVDCTEVSQVFSEDDIEGLKFSADLWNLLKITTSITVRKKIQSASQDVVYALAELLIATRVLSYS</sequence>
<feature type="domain" description="CASC1 C-terminal" evidence="2">
    <location>
        <begin position="229"/>
        <end position="294"/>
    </location>
</feature>
<dbReference type="GO" id="GO:0048487">
    <property type="term" value="F:beta-tubulin binding"/>
    <property type="evidence" value="ECO:0007669"/>
    <property type="project" value="TreeGrafter"/>
</dbReference>
<dbReference type="InterPro" id="IPR023247">
    <property type="entry name" value="IC97/Dnai7-like"/>
</dbReference>
<dbReference type="PANTHER" id="PTHR20929:SF11">
    <property type="entry name" value="DYNEIN AXONEMAL INTERMEDIATE CHAIN 7"/>
    <property type="match status" value="1"/>
</dbReference>
<dbReference type="Pfam" id="PF12366">
    <property type="entry name" value="Casc1_C"/>
    <property type="match status" value="1"/>
</dbReference>
<dbReference type="Proteomes" id="UP001162156">
    <property type="component" value="Unassembled WGS sequence"/>
</dbReference>
<dbReference type="EMBL" id="JANEYF010003614">
    <property type="protein sequence ID" value="KAJ8935184.1"/>
    <property type="molecule type" value="Genomic_DNA"/>
</dbReference>
<reference evidence="3" key="1">
    <citation type="journal article" date="2023" name="Insect Mol. Biol.">
        <title>Genome sequencing provides insights into the evolution of gene families encoding plant cell wall-degrading enzymes in longhorned beetles.</title>
        <authorList>
            <person name="Shin N.R."/>
            <person name="Okamura Y."/>
            <person name="Kirsch R."/>
            <person name="Pauchet Y."/>
        </authorList>
    </citation>
    <scope>NUCLEOTIDE SEQUENCE</scope>
    <source>
        <strain evidence="3">RBIC_L_NR</strain>
    </source>
</reference>
<feature type="non-terminal residue" evidence="3">
    <location>
        <position position="1"/>
    </location>
</feature>
<evidence type="ECO:0000259" key="2">
    <source>
        <dbReference type="Pfam" id="PF12366"/>
    </source>
</evidence>
<feature type="compositionally biased region" description="Acidic residues" evidence="1">
    <location>
        <begin position="167"/>
        <end position="177"/>
    </location>
</feature>